<proteinExistence type="predicted"/>
<dbReference type="Proteomes" id="UP001222770">
    <property type="component" value="Unassembled WGS sequence"/>
</dbReference>
<name>A0ABT6CFW0_9SPHN</name>
<dbReference type="EMBL" id="JAROCY010000005">
    <property type="protein sequence ID" value="MDF8332812.1"/>
    <property type="molecule type" value="Genomic_DNA"/>
</dbReference>
<evidence type="ECO:0000313" key="1">
    <source>
        <dbReference type="EMBL" id="MDF8332812.1"/>
    </source>
</evidence>
<protein>
    <submittedName>
        <fullName evidence="1">Uncharacterized protein</fullName>
    </submittedName>
</protein>
<comment type="caution">
    <text evidence="1">The sequence shown here is derived from an EMBL/GenBank/DDBJ whole genome shotgun (WGS) entry which is preliminary data.</text>
</comment>
<dbReference type="RefSeq" id="WP_277276019.1">
    <property type="nucleotide sequence ID" value="NZ_JAROCY010000005.1"/>
</dbReference>
<reference evidence="1 2" key="1">
    <citation type="submission" date="2023-03" db="EMBL/GenBank/DDBJ databases">
        <title>Novosphingobium cyanobacteriorum sp. nov., isolated from a eutrophic reservoir during the Microcystis bloom period.</title>
        <authorList>
            <person name="Kang M."/>
            <person name="Le V."/>
            <person name="Ko S.-R."/>
            <person name="Lee S.-A."/>
            <person name="Ahn C.-Y."/>
        </authorList>
    </citation>
    <scope>NUCLEOTIDE SEQUENCE [LARGE SCALE GENOMIC DNA]</scope>
    <source>
        <strain evidence="1 2">HBC54</strain>
    </source>
</reference>
<accession>A0ABT6CFW0</accession>
<sequence>MSPPPSGGTPFGASTPAGQFPGAGRAGFGSAAVSAMSMKWSALHDAAAVVCQLAGLPPEARRPEVRNFPAIMRDIGGWRHERAEQGVDDLAAIMEPGLAALLAVSARGISPTPAAQALWREFESARAALLALVPPLGVRRRA</sequence>
<gene>
    <name evidence="1" type="ORF">POM99_06350</name>
</gene>
<keyword evidence="2" id="KW-1185">Reference proteome</keyword>
<evidence type="ECO:0000313" key="2">
    <source>
        <dbReference type="Proteomes" id="UP001222770"/>
    </source>
</evidence>
<organism evidence="1 2">
    <name type="scientific">Novosphingobium cyanobacteriorum</name>
    <dbReference type="NCBI Taxonomy" id="3024215"/>
    <lineage>
        <taxon>Bacteria</taxon>
        <taxon>Pseudomonadati</taxon>
        <taxon>Pseudomonadota</taxon>
        <taxon>Alphaproteobacteria</taxon>
        <taxon>Sphingomonadales</taxon>
        <taxon>Sphingomonadaceae</taxon>
        <taxon>Novosphingobium</taxon>
    </lineage>
</organism>